<dbReference type="RefSeq" id="WP_237336424.1">
    <property type="nucleotide sequence ID" value="NZ_BAABCM010000008.1"/>
</dbReference>
<name>A0ABP7IXB3_9PSEU</name>
<dbReference type="Proteomes" id="UP001501624">
    <property type="component" value="Unassembled WGS sequence"/>
</dbReference>
<evidence type="ECO:0000313" key="2">
    <source>
        <dbReference type="Proteomes" id="UP001501624"/>
    </source>
</evidence>
<evidence type="ECO:0000313" key="1">
    <source>
        <dbReference type="EMBL" id="GAA3829045.1"/>
    </source>
</evidence>
<gene>
    <name evidence="1" type="ORF">GCM10022380_54510</name>
</gene>
<protein>
    <submittedName>
        <fullName evidence="1">Uncharacterized protein</fullName>
    </submittedName>
</protein>
<organism evidence="1 2">
    <name type="scientific">Amycolatopsis tucumanensis</name>
    <dbReference type="NCBI Taxonomy" id="401106"/>
    <lineage>
        <taxon>Bacteria</taxon>
        <taxon>Bacillati</taxon>
        <taxon>Actinomycetota</taxon>
        <taxon>Actinomycetes</taxon>
        <taxon>Pseudonocardiales</taxon>
        <taxon>Pseudonocardiaceae</taxon>
        <taxon>Amycolatopsis</taxon>
    </lineage>
</organism>
<reference evidence="2" key="1">
    <citation type="journal article" date="2019" name="Int. J. Syst. Evol. Microbiol.">
        <title>The Global Catalogue of Microorganisms (GCM) 10K type strain sequencing project: providing services to taxonomists for standard genome sequencing and annotation.</title>
        <authorList>
            <consortium name="The Broad Institute Genomics Platform"/>
            <consortium name="The Broad Institute Genome Sequencing Center for Infectious Disease"/>
            <person name="Wu L."/>
            <person name="Ma J."/>
        </authorList>
    </citation>
    <scope>NUCLEOTIDE SEQUENCE [LARGE SCALE GENOMIC DNA]</scope>
    <source>
        <strain evidence="2">JCM 17017</strain>
    </source>
</reference>
<accession>A0ABP7IXB3</accession>
<dbReference type="EMBL" id="BAABCM010000008">
    <property type="protein sequence ID" value="GAA3829045.1"/>
    <property type="molecule type" value="Genomic_DNA"/>
</dbReference>
<sequence>MSHQEANDAEREYHLGIMHRELVKVEQAITEAEARKARMAAAGVPEDMAQRFPALKGDR</sequence>
<comment type="caution">
    <text evidence="1">The sequence shown here is derived from an EMBL/GenBank/DDBJ whole genome shotgun (WGS) entry which is preliminary data.</text>
</comment>
<keyword evidence="2" id="KW-1185">Reference proteome</keyword>
<proteinExistence type="predicted"/>